<keyword evidence="6" id="KW-1185">Reference proteome</keyword>
<evidence type="ECO:0000256" key="2">
    <source>
        <dbReference type="ARBA" id="ARBA00023015"/>
    </source>
</evidence>
<dbReference type="InterPro" id="IPR005650">
    <property type="entry name" value="BlaI_family"/>
</dbReference>
<comment type="similarity">
    <text evidence="1">Belongs to the BlaI transcriptional regulatory family.</text>
</comment>
<keyword evidence="2" id="KW-0805">Transcription regulation</keyword>
<keyword evidence="4" id="KW-0804">Transcription</keyword>
<dbReference type="InterPro" id="IPR036390">
    <property type="entry name" value="WH_DNA-bd_sf"/>
</dbReference>
<dbReference type="GO" id="GO:0045892">
    <property type="term" value="P:negative regulation of DNA-templated transcription"/>
    <property type="evidence" value="ECO:0007669"/>
    <property type="project" value="InterPro"/>
</dbReference>
<dbReference type="OrthoDB" id="279010at2"/>
<dbReference type="PIRSF" id="PIRSF019455">
    <property type="entry name" value="CopR_AtkY"/>
    <property type="match status" value="1"/>
</dbReference>
<dbReference type="Gene3D" id="1.10.10.10">
    <property type="entry name" value="Winged helix-like DNA-binding domain superfamily/Winged helix DNA-binding domain"/>
    <property type="match status" value="1"/>
</dbReference>
<name>A0A0S2KEU8_9GAMM</name>
<dbReference type="GO" id="GO:0003677">
    <property type="term" value="F:DNA binding"/>
    <property type="evidence" value="ECO:0007669"/>
    <property type="project" value="UniProtKB-KW"/>
</dbReference>
<dbReference type="STRING" id="1249552.PS2015_2236"/>
<evidence type="ECO:0000313" key="5">
    <source>
        <dbReference type="EMBL" id="ALO46871.1"/>
    </source>
</evidence>
<accession>A0A0S2KEU8</accession>
<dbReference type="Proteomes" id="UP000065641">
    <property type="component" value="Chromosome"/>
</dbReference>
<reference evidence="5 6" key="1">
    <citation type="submission" date="2015-11" db="EMBL/GenBank/DDBJ databases">
        <authorList>
            <person name="Zhang Y."/>
            <person name="Guo Z."/>
        </authorList>
    </citation>
    <scope>NUCLEOTIDE SEQUENCE [LARGE SCALE GENOMIC DNA]</scope>
    <source>
        <strain evidence="5 6">KCTC 32221</strain>
    </source>
</reference>
<evidence type="ECO:0000256" key="1">
    <source>
        <dbReference type="ARBA" id="ARBA00011046"/>
    </source>
</evidence>
<organism evidence="5 6">
    <name type="scientific">Pseudohongiella spirulinae</name>
    <dbReference type="NCBI Taxonomy" id="1249552"/>
    <lineage>
        <taxon>Bacteria</taxon>
        <taxon>Pseudomonadati</taxon>
        <taxon>Pseudomonadota</taxon>
        <taxon>Gammaproteobacteria</taxon>
        <taxon>Pseudomonadales</taxon>
        <taxon>Pseudohongiellaceae</taxon>
        <taxon>Pseudohongiella</taxon>
    </lineage>
</organism>
<evidence type="ECO:0000256" key="3">
    <source>
        <dbReference type="ARBA" id="ARBA00023125"/>
    </source>
</evidence>
<evidence type="ECO:0000256" key="4">
    <source>
        <dbReference type="ARBA" id="ARBA00023163"/>
    </source>
</evidence>
<dbReference type="SUPFAM" id="SSF46785">
    <property type="entry name" value="Winged helix' DNA-binding domain"/>
    <property type="match status" value="1"/>
</dbReference>
<dbReference type="Pfam" id="PF03965">
    <property type="entry name" value="Penicillinase_R"/>
    <property type="match status" value="1"/>
</dbReference>
<keyword evidence="3" id="KW-0238">DNA-binding</keyword>
<protein>
    <submittedName>
        <fullName evidence="5">Transcriptional regulator, BlaI/MecI/CopY family</fullName>
    </submittedName>
</protein>
<dbReference type="RefSeq" id="WP_082628103.1">
    <property type="nucleotide sequence ID" value="NZ_CP013189.1"/>
</dbReference>
<sequence length="129" mass="14767">MTNADQLSRRERQIMDILYRTESASVKEVMAEMEDPPSYSSVRTLLGKLVEKGHVGHRENGLKYVYFPLVAREKASRSALGNVVRTFFDDSPYLAVNSLLDMSIDELSDQELDELKNMILMHKRQKSAD</sequence>
<dbReference type="KEGG" id="pspi:PS2015_2236"/>
<dbReference type="EMBL" id="CP013189">
    <property type="protein sequence ID" value="ALO46871.1"/>
    <property type="molecule type" value="Genomic_DNA"/>
</dbReference>
<dbReference type="AlphaFoldDB" id="A0A0S2KEU8"/>
<dbReference type="InterPro" id="IPR036388">
    <property type="entry name" value="WH-like_DNA-bd_sf"/>
</dbReference>
<gene>
    <name evidence="5" type="ORF">PS2015_2236</name>
</gene>
<evidence type="ECO:0000313" key="6">
    <source>
        <dbReference type="Proteomes" id="UP000065641"/>
    </source>
</evidence>
<proteinExistence type="inferred from homology"/>